<dbReference type="Proteomes" id="UP000027337">
    <property type="component" value="Unassembled WGS sequence"/>
</dbReference>
<name>A0A061SU38_9RHOB</name>
<dbReference type="InterPro" id="IPR010753">
    <property type="entry name" value="DUF1330"/>
</dbReference>
<accession>A0A061SU38</accession>
<dbReference type="STRING" id="83219.PM02_10970"/>
<dbReference type="eggNOG" id="COG5470">
    <property type="taxonomic scope" value="Bacteria"/>
</dbReference>
<dbReference type="SUPFAM" id="SSF54909">
    <property type="entry name" value="Dimeric alpha+beta barrel"/>
    <property type="match status" value="1"/>
</dbReference>
<evidence type="ECO:0000313" key="3">
    <source>
        <dbReference type="Proteomes" id="UP000027337"/>
    </source>
</evidence>
<proteinExistence type="predicted"/>
<reference evidence="2 3" key="1">
    <citation type="journal article" date="2014" name="Genome Announc.">
        <title>Draft Genome Sequences of Two Isolates of the Roseobacter Group, Sulfitobacter sp. Strains 3SOLIMAR09 and 1FIGIMAR09, from Harbors of Mallorca Island (Mediterranean Sea).</title>
        <authorList>
            <person name="Mas-Llado M."/>
            <person name="Pina-Villalonga J.M."/>
            <person name="Brunet-Galmes I."/>
            <person name="Nogales B."/>
            <person name="Bosch R."/>
        </authorList>
    </citation>
    <scope>NUCLEOTIDE SEQUENCE [LARGE SCALE GENOMIC DNA]</scope>
    <source>
        <strain evidence="2 3">1FIGIMAR09</strain>
    </source>
</reference>
<dbReference type="Gene3D" id="3.30.70.100">
    <property type="match status" value="1"/>
</dbReference>
<dbReference type="AlphaFoldDB" id="A0A061SU38"/>
<dbReference type="PANTHER" id="PTHR40257">
    <property type="match status" value="1"/>
</dbReference>
<dbReference type="RefSeq" id="WP_037908247.1">
    <property type="nucleotide sequence ID" value="NZ_JEMU01000008.1"/>
</dbReference>
<evidence type="ECO:0000313" key="2">
    <source>
        <dbReference type="EMBL" id="KAJ02984.1"/>
    </source>
</evidence>
<dbReference type="EMBL" id="JEMU01000008">
    <property type="protein sequence ID" value="KAJ02984.1"/>
    <property type="molecule type" value="Genomic_DNA"/>
</dbReference>
<dbReference type="InterPro" id="IPR011008">
    <property type="entry name" value="Dimeric_a/b-barrel"/>
</dbReference>
<comment type="caution">
    <text evidence="2">The sequence shown here is derived from an EMBL/GenBank/DDBJ whole genome shotgun (WGS) entry which is preliminary data.</text>
</comment>
<dbReference type="PANTHER" id="PTHR40257:SF1">
    <property type="entry name" value="DUF1330 DOMAIN-CONTAINING PROTEIN"/>
    <property type="match status" value="1"/>
</dbReference>
<protein>
    <recommendedName>
        <fullName evidence="1">DUF1330 domain-containing protein</fullName>
    </recommendedName>
</protein>
<keyword evidence="3" id="KW-1185">Reference proteome</keyword>
<sequence length="143" mass="15787">MTGYIDPDRTQFDEFKGLDRETPIEMVNLVALNDLANYPGDHELARDGLTGAQAYGNYGKQSAPVLAKVGGSILWRGKFETTLIGPSDEIWDLMFIARYPNAHAFLAMISDPDYQKAVVHRQAAVKTSRLIRAGALPVTDEFA</sequence>
<feature type="domain" description="DUF1330" evidence="1">
    <location>
        <begin position="50"/>
        <end position="131"/>
    </location>
</feature>
<dbReference type="Pfam" id="PF07045">
    <property type="entry name" value="DUF1330"/>
    <property type="match status" value="1"/>
</dbReference>
<evidence type="ECO:0000259" key="1">
    <source>
        <dbReference type="Pfam" id="PF07045"/>
    </source>
</evidence>
<organism evidence="2 3">
    <name type="scientific">Sulfitobacter mediterraneus</name>
    <dbReference type="NCBI Taxonomy" id="83219"/>
    <lineage>
        <taxon>Bacteria</taxon>
        <taxon>Pseudomonadati</taxon>
        <taxon>Pseudomonadota</taxon>
        <taxon>Alphaproteobacteria</taxon>
        <taxon>Rhodobacterales</taxon>
        <taxon>Roseobacteraceae</taxon>
        <taxon>Sulfitobacter</taxon>
    </lineage>
</organism>
<gene>
    <name evidence="2" type="ORF">PM02_10970</name>
</gene>